<keyword evidence="1" id="KW-0812">Transmembrane</keyword>
<feature type="transmembrane region" description="Helical" evidence="1">
    <location>
        <begin position="77"/>
        <end position="98"/>
    </location>
</feature>
<dbReference type="Proteomes" id="UP000661691">
    <property type="component" value="Unassembled WGS sequence"/>
</dbReference>
<name>A0A926N5G1_9BACL</name>
<proteinExistence type="predicted"/>
<evidence type="ECO:0000256" key="1">
    <source>
        <dbReference type="SAM" id="Phobius"/>
    </source>
</evidence>
<keyword evidence="1" id="KW-1133">Transmembrane helix</keyword>
<dbReference type="RefSeq" id="WP_191139250.1">
    <property type="nucleotide sequence ID" value="NZ_JACXAG020000002.1"/>
</dbReference>
<keyword evidence="3" id="KW-1185">Reference proteome</keyword>
<keyword evidence="1" id="KW-0472">Membrane</keyword>
<reference evidence="2" key="1">
    <citation type="submission" date="2020-09" db="EMBL/GenBank/DDBJ databases">
        <title>A novel bacterium of genus Hazenella, isolated from South China Sea.</title>
        <authorList>
            <person name="Huang H."/>
            <person name="Mo K."/>
            <person name="Hu Y."/>
        </authorList>
    </citation>
    <scope>NUCLEOTIDE SEQUENCE</scope>
    <source>
        <strain evidence="2">IB182357</strain>
    </source>
</reference>
<dbReference type="EMBL" id="JACXAH010000002">
    <property type="protein sequence ID" value="MBD1370841.1"/>
    <property type="molecule type" value="Genomic_DNA"/>
</dbReference>
<accession>A0A926N5G1</accession>
<comment type="caution">
    <text evidence="2">The sequence shown here is derived from an EMBL/GenBank/DDBJ whole genome shotgun (WGS) entry which is preliminary data.</text>
</comment>
<feature type="transmembrane region" description="Helical" evidence="1">
    <location>
        <begin position="7"/>
        <end position="29"/>
    </location>
</feature>
<evidence type="ECO:0000313" key="2">
    <source>
        <dbReference type="EMBL" id="MBD1370841.1"/>
    </source>
</evidence>
<feature type="transmembrane region" description="Helical" evidence="1">
    <location>
        <begin position="35"/>
        <end position="56"/>
    </location>
</feature>
<protein>
    <submittedName>
        <fullName evidence="2">Uncharacterized protein</fullName>
    </submittedName>
</protein>
<gene>
    <name evidence="2" type="ORF">IC620_00505</name>
</gene>
<evidence type="ECO:0000313" key="3">
    <source>
        <dbReference type="Proteomes" id="UP000661691"/>
    </source>
</evidence>
<sequence>MFGFFKSLFRFLGSLFSVVEMFFLSFLIGRSFHSASLAIVVFVTLAVTLYFWAIFTRMIAWGIVGFIVPFNQTPDEFFYSVFIGVLCVGIRFAVGYVYQYLRKLTA</sequence>
<organism evidence="2 3">
    <name type="scientific">Polycladospora coralii</name>
    <dbReference type="NCBI Taxonomy" id="2771432"/>
    <lineage>
        <taxon>Bacteria</taxon>
        <taxon>Bacillati</taxon>
        <taxon>Bacillota</taxon>
        <taxon>Bacilli</taxon>
        <taxon>Bacillales</taxon>
        <taxon>Thermoactinomycetaceae</taxon>
        <taxon>Polycladospora</taxon>
    </lineage>
</organism>
<dbReference type="AlphaFoldDB" id="A0A926N5G1"/>